<evidence type="ECO:0000313" key="8">
    <source>
        <dbReference type="Proteomes" id="UP000216538"/>
    </source>
</evidence>
<dbReference type="PROSITE" id="PS00678">
    <property type="entry name" value="WD_REPEATS_1"/>
    <property type="match status" value="1"/>
</dbReference>
<feature type="transmembrane region" description="Helical" evidence="4">
    <location>
        <begin position="21"/>
        <end position="39"/>
    </location>
</feature>
<dbReference type="InterPro" id="IPR019775">
    <property type="entry name" value="WD40_repeat_CS"/>
</dbReference>
<keyword evidence="4" id="KW-1133">Transmembrane helix</keyword>
<dbReference type="Proteomes" id="UP000216538">
    <property type="component" value="Unassembled WGS sequence"/>
</dbReference>
<keyword evidence="4" id="KW-0472">Membrane</keyword>
<dbReference type="InterPro" id="IPR001680">
    <property type="entry name" value="WD40_rpt"/>
</dbReference>
<keyword evidence="8" id="KW-1185">Reference proteome</keyword>
<keyword evidence="2" id="KW-0677">Repeat</keyword>
<dbReference type="STRING" id="1072583.KUC_3681"/>
<feature type="repeat" description="WD" evidence="3">
    <location>
        <begin position="45"/>
        <end position="79"/>
    </location>
</feature>
<keyword evidence="1 3" id="KW-0853">WD repeat</keyword>
<sequence>MGGTVILATVITSAKHRHRELAVIILVVMVAGAWLWVTLTRLEPVTSLSVSSDGRYVISAHEDGALVLWNTETQQRDQLADNANLYSAYFIPEGDAFLWQDQDDVVHVQRVDGEVVEEFEHFSTYGHVMSADRQHYLSSNQTWNIYHGHGDTLRPVLLDSESPSFTGSGQVLNLSMGGGFFVSGGSGSPGGRLEDSPPVREEDEFRFSSSYGGVTLWNLDTLAPVAELSGNSSKTYATISPDGQWVVSGDENTIGLFWNTEAPEERYRMASYDHGLFRENLPEGLQEEEYWDESELIDVPKKDKPDEYGIYRPLATPTTIAIAFINGSEEFLRIGYSQYRSDGSSQTYAALFEAGNPWPQAYLDLGTDPFPSVNNYSRNLSIDSAPDANLLVTGHAFDGGITVYRYDPEERTLAKEWVGR</sequence>
<evidence type="ECO:0000256" key="2">
    <source>
        <dbReference type="ARBA" id="ARBA00022737"/>
    </source>
</evidence>
<proteinExistence type="predicted"/>
<accession>A0A265DXS8</accession>
<keyword evidence="4" id="KW-0812">Transmembrane</keyword>
<dbReference type="Proteomes" id="UP000005756">
    <property type="component" value="Unassembled WGS sequence"/>
</dbReference>
<evidence type="ECO:0000256" key="4">
    <source>
        <dbReference type="SAM" id="Phobius"/>
    </source>
</evidence>
<organism evidence="5 7">
    <name type="scientific">Vreelandella boliviensis LC1</name>
    <dbReference type="NCBI Taxonomy" id="1072583"/>
    <lineage>
        <taxon>Bacteria</taxon>
        <taxon>Pseudomonadati</taxon>
        <taxon>Pseudomonadota</taxon>
        <taxon>Gammaproteobacteria</taxon>
        <taxon>Oceanospirillales</taxon>
        <taxon>Halomonadaceae</taxon>
        <taxon>Vreelandella</taxon>
    </lineage>
</organism>
<dbReference type="Pfam" id="PF00400">
    <property type="entry name" value="WD40"/>
    <property type="match status" value="2"/>
</dbReference>
<evidence type="ECO:0000313" key="5">
    <source>
        <dbReference type="EMBL" id="EHJ91238.1"/>
    </source>
</evidence>
<name>A0A265DXS8_9GAMM</name>
<dbReference type="EMBL" id="NPEY01000007">
    <property type="protein sequence ID" value="OZT74117.1"/>
    <property type="molecule type" value="Genomic_DNA"/>
</dbReference>
<evidence type="ECO:0000256" key="3">
    <source>
        <dbReference type="PROSITE-ProRule" id="PRU00221"/>
    </source>
</evidence>
<reference evidence="6 8" key="2">
    <citation type="submission" date="2017-07" db="EMBL/GenBank/DDBJ databases">
        <title>Shotgun whole genome sequences of three halophilic bacterial isolates.</title>
        <authorList>
            <person name="Pozzo T."/>
            <person name="Higdon S.M."/>
            <person name="Quillaguaman J."/>
        </authorList>
    </citation>
    <scope>NUCLEOTIDE SEQUENCE [LARGE SCALE GENOMIC DNA]</scope>
    <source>
        <strain evidence="6 8">LC1</strain>
    </source>
</reference>
<dbReference type="Gene3D" id="2.130.10.10">
    <property type="entry name" value="YVTN repeat-like/Quinoprotein amine dehydrogenase"/>
    <property type="match status" value="2"/>
</dbReference>
<dbReference type="AlphaFoldDB" id="A0A265DXS8"/>
<dbReference type="PANTHER" id="PTHR19879:SF9">
    <property type="entry name" value="TRANSCRIPTION INITIATION FACTOR TFIID SUBUNIT 5"/>
    <property type="match status" value="1"/>
</dbReference>
<dbReference type="PANTHER" id="PTHR19879">
    <property type="entry name" value="TRANSCRIPTION INITIATION FACTOR TFIID"/>
    <property type="match status" value="1"/>
</dbReference>
<dbReference type="InterPro" id="IPR015943">
    <property type="entry name" value="WD40/YVTN_repeat-like_dom_sf"/>
</dbReference>
<dbReference type="SMART" id="SM00320">
    <property type="entry name" value="WD40"/>
    <property type="match status" value="3"/>
</dbReference>
<reference evidence="5 7" key="1">
    <citation type="submission" date="2011-10" db="EMBL/GenBank/DDBJ databases">
        <authorList>
            <person name="Quillaguamn J."/>
            <person name="Guzmn D."/>
            <person name="Balderrama-Subieta A."/>
            <person name="Cardona-Ortuo C."/>
            <person name="Guevara-Martnez M."/>
            <person name="Callisaya-Quispe N."/>
        </authorList>
    </citation>
    <scope>NUCLEOTIDE SEQUENCE [LARGE SCALE GENOMIC DNA]</scope>
    <source>
        <strain evidence="5 7">LC1</strain>
    </source>
</reference>
<evidence type="ECO:0000256" key="1">
    <source>
        <dbReference type="ARBA" id="ARBA00022574"/>
    </source>
</evidence>
<protein>
    <submittedName>
        <fullName evidence="6">WD40 repeat domain-containing protein</fullName>
    </submittedName>
</protein>
<dbReference type="SUPFAM" id="SSF101908">
    <property type="entry name" value="Putative isomerase YbhE"/>
    <property type="match status" value="1"/>
</dbReference>
<dbReference type="EMBL" id="JH393260">
    <property type="protein sequence ID" value="EHJ91238.1"/>
    <property type="molecule type" value="Genomic_DNA"/>
</dbReference>
<gene>
    <name evidence="6" type="ORF">CE457_11705</name>
    <name evidence="5" type="ORF">KUC_3681</name>
</gene>
<evidence type="ECO:0000313" key="6">
    <source>
        <dbReference type="EMBL" id="OZT74117.1"/>
    </source>
</evidence>
<dbReference type="PROSITE" id="PS50082">
    <property type="entry name" value="WD_REPEATS_2"/>
    <property type="match status" value="1"/>
</dbReference>
<evidence type="ECO:0000313" key="7">
    <source>
        <dbReference type="Proteomes" id="UP000005756"/>
    </source>
</evidence>